<dbReference type="Pfam" id="PF13640">
    <property type="entry name" value="2OG-FeII_Oxy_3"/>
    <property type="match status" value="1"/>
</dbReference>
<feature type="domain" description="Prolyl 4-hydroxylase alpha subunit Fe(2+) 2OG dioxygenase" evidence="1">
    <location>
        <begin position="110"/>
        <end position="237"/>
    </location>
</feature>
<sequence>MKRVLKDQNISVIDGYLGEREFGLFTEAVQFTEYTPMHGKAWVKAYGVPGGPIFESALVVRGHKTTTPPTLGHVGRLMDRFTEPASPLAALFQDGTTAEDHYLTGRIVLFGRGAGLRWHADASEQIGAYIYYCHPQWHTTWGGELMVMDGSSVLGQGLSAAETNSFRKAATDSPGSVVGPDYECDGAETRRADIGTGRFVMAKPDRLVVLTGTAEHRVAPVTAAAGDHLRCAVTGFVVRKRAN</sequence>
<gene>
    <name evidence="2" type="ORF">CF165_13340</name>
</gene>
<evidence type="ECO:0000259" key="1">
    <source>
        <dbReference type="Pfam" id="PF13640"/>
    </source>
</evidence>
<protein>
    <recommendedName>
        <fullName evidence="1">Prolyl 4-hydroxylase alpha subunit Fe(2+) 2OG dioxygenase domain-containing protein</fullName>
    </recommendedName>
</protein>
<organism evidence="2 3">
    <name type="scientific">Amycolatopsis vastitatis</name>
    <dbReference type="NCBI Taxonomy" id="1905142"/>
    <lineage>
        <taxon>Bacteria</taxon>
        <taxon>Bacillati</taxon>
        <taxon>Actinomycetota</taxon>
        <taxon>Actinomycetes</taxon>
        <taxon>Pseudonocardiales</taxon>
        <taxon>Pseudonocardiaceae</taxon>
        <taxon>Amycolatopsis</taxon>
    </lineage>
</organism>
<name>A0A229TB42_9PSEU</name>
<dbReference type="EMBL" id="NMUL01000010">
    <property type="protein sequence ID" value="OXM68486.1"/>
    <property type="molecule type" value="Genomic_DNA"/>
</dbReference>
<dbReference type="OrthoDB" id="9783171at2"/>
<comment type="caution">
    <text evidence="2">The sequence shown here is derived from an EMBL/GenBank/DDBJ whole genome shotgun (WGS) entry which is preliminary data.</text>
</comment>
<proteinExistence type="predicted"/>
<dbReference type="InterPro" id="IPR044862">
    <property type="entry name" value="Pro_4_hyd_alph_FE2OG_OXY"/>
</dbReference>
<dbReference type="Proteomes" id="UP000215199">
    <property type="component" value="Unassembled WGS sequence"/>
</dbReference>
<evidence type="ECO:0000313" key="3">
    <source>
        <dbReference type="Proteomes" id="UP000215199"/>
    </source>
</evidence>
<dbReference type="Gene3D" id="2.60.120.620">
    <property type="entry name" value="q2cbj1_9rhob like domain"/>
    <property type="match status" value="1"/>
</dbReference>
<reference evidence="3" key="1">
    <citation type="submission" date="2017-07" db="EMBL/GenBank/DDBJ databases">
        <title>Comparative genome mining reveals phylogenetic distribution patterns of secondary metabolites in Amycolatopsis.</title>
        <authorList>
            <person name="Adamek M."/>
            <person name="Alanjary M."/>
            <person name="Sales-Ortells H."/>
            <person name="Goodfellow M."/>
            <person name="Bull A.T."/>
            <person name="Kalinowski J."/>
            <person name="Ziemert N."/>
        </authorList>
    </citation>
    <scope>NUCLEOTIDE SEQUENCE [LARGE SCALE GENOMIC DNA]</scope>
    <source>
        <strain evidence="3">H5</strain>
    </source>
</reference>
<evidence type="ECO:0000313" key="2">
    <source>
        <dbReference type="EMBL" id="OXM68486.1"/>
    </source>
</evidence>
<accession>A0A229TB42</accession>
<keyword evidence="3" id="KW-1185">Reference proteome</keyword>
<dbReference type="AlphaFoldDB" id="A0A229TB42"/>
<dbReference type="RefSeq" id="WP_093947808.1">
    <property type="nucleotide sequence ID" value="NZ_NMUL01000010.1"/>
</dbReference>